<accession>A0A2V5GZW9</accession>
<dbReference type="PROSITE" id="PS50294">
    <property type="entry name" value="WD_REPEATS_REGION"/>
    <property type="match status" value="1"/>
</dbReference>
<dbReference type="EMBL" id="KZ825165">
    <property type="protein sequence ID" value="PYI16781.1"/>
    <property type="molecule type" value="Genomic_DNA"/>
</dbReference>
<feature type="repeat" description="WD" evidence="8">
    <location>
        <begin position="344"/>
        <end position="385"/>
    </location>
</feature>
<sequence>MSDSEPRQLSKRSRASEVAQGKMVLTDDVRTKRRRTSSIDKGTQKDDSLRPRMVGRTAALATDAVTVPEDISEPSEREPKETARNAWFLSGITAGRFSNSDPLFTSDDKYLFLGLKTAVHIYSVTSSRLFRVLKLKSTDNVIGYKLSPRNPDHLYVFSSTGSVSKWDWFSGQRLYYRDACRPTTCIDLCSDPSGNDALFSVHGCADSKKEIVLQLLTDEEPCSVPLLTTNTPITRLRVAYQGRVLVAFGGQNVLLGSQAHTPGSSPVPYTWSELTLPTSITSADIQFQTASQRAGIPGPKDRTTLGNVDLALGESGGSIMIYNDILTSLQNDIGNSKALTPRRLHWHRSCVNVVRWSKDGNYVISGGNESVMVLWQLDTGRKQFLPHLSSPICNITLSTSGTLYAVKLADNSTTVLSARELQPFATINGLQLCPPTKSHSRSSTKRPLSVGTIAAALHPKLPDQLLLTVPASHQLTPEGHTVANACTLQTYDIRSNSHVSRQALARTNTTTLKVSPDGSYIAAPDVSHLSLSRDGKWMATIDSWSPYQRDMQALYPGDDYGGRSSTQSQETFLKFWRWNSLSMMWDLVTRIDTPHFSGKGPARILDLASRNLAHEFATVGADGVLRLWCPSVRQRSGLKTAGTEQMSETWKCRNAIDLKSYSDMDNPTRLNAACMDYSQDGSVLAICLNSASSADPGVTLLIDAQTCSIRYSRVGLYAGDPCGSAFLGSQLIITSTRSVFIWDTVHDLVRTLGFPDTAENGQPCSSRLLAVSTETKTFAIAVQVHSKNPASKKRRRSEPHVQIYDIETLTLLSETMLDSSPVALLSDKHSGDFVIVDAAAKVQRLSCLGLAPQTIYANAPSDLLENSGLASLFGQQEQGNSTDRQQLATASNGANGSLQTQLASVFGDVPPYVLPPASLLFRDVVQALSC</sequence>
<evidence type="ECO:0000256" key="5">
    <source>
        <dbReference type="ARBA" id="ARBA00022737"/>
    </source>
</evidence>
<dbReference type="GO" id="GO:0003723">
    <property type="term" value="F:RNA binding"/>
    <property type="evidence" value="ECO:0007669"/>
    <property type="project" value="InterPro"/>
</dbReference>
<dbReference type="Gene3D" id="2.130.10.10">
    <property type="entry name" value="YVTN repeat-like/Quinoprotein amine dehydrogenase"/>
    <property type="match status" value="1"/>
</dbReference>
<keyword evidence="11" id="KW-1185">Reference proteome</keyword>
<evidence type="ECO:0000313" key="10">
    <source>
        <dbReference type="EMBL" id="PYI16781.1"/>
    </source>
</evidence>
<dbReference type="GO" id="GO:0045943">
    <property type="term" value="P:positive regulation of transcription by RNA polymerase I"/>
    <property type="evidence" value="ECO:0007669"/>
    <property type="project" value="InterPro"/>
</dbReference>
<dbReference type="GO" id="GO:0006364">
    <property type="term" value="P:rRNA processing"/>
    <property type="evidence" value="ECO:0007669"/>
    <property type="project" value="UniProtKB-KW"/>
</dbReference>
<evidence type="ECO:0000256" key="3">
    <source>
        <dbReference type="ARBA" id="ARBA00022552"/>
    </source>
</evidence>
<dbReference type="InterPro" id="IPR015943">
    <property type="entry name" value="WD40/YVTN_repeat-like_dom_sf"/>
</dbReference>
<keyword evidence="3" id="KW-0698">rRNA processing</keyword>
<reference evidence="10 11" key="1">
    <citation type="submission" date="2018-02" db="EMBL/GenBank/DDBJ databases">
        <title>The genomes of Aspergillus section Nigri reveals drivers in fungal speciation.</title>
        <authorList>
            <consortium name="DOE Joint Genome Institute"/>
            <person name="Vesth T.C."/>
            <person name="Nybo J."/>
            <person name="Theobald S."/>
            <person name="Brandl J."/>
            <person name="Frisvad J.C."/>
            <person name="Nielsen K.F."/>
            <person name="Lyhne E.K."/>
            <person name="Kogle M.E."/>
            <person name="Kuo A."/>
            <person name="Riley R."/>
            <person name="Clum A."/>
            <person name="Nolan M."/>
            <person name="Lipzen A."/>
            <person name="Salamov A."/>
            <person name="Henrissat B."/>
            <person name="Wiebenga A."/>
            <person name="De vries R.P."/>
            <person name="Grigoriev I.V."/>
            <person name="Mortensen U.H."/>
            <person name="Andersen M.R."/>
            <person name="Baker S.E."/>
        </authorList>
    </citation>
    <scope>NUCLEOTIDE SEQUENCE [LARGE SCALE GENOMIC DNA]</scope>
    <source>
        <strain evidence="10 11">CBS 115571</strain>
    </source>
</reference>
<dbReference type="PROSITE" id="PS50082">
    <property type="entry name" value="WD_REPEATS_2"/>
    <property type="match status" value="1"/>
</dbReference>
<keyword evidence="5" id="KW-0677">Repeat</keyword>
<dbReference type="InterPro" id="IPR036322">
    <property type="entry name" value="WD40_repeat_dom_sf"/>
</dbReference>
<evidence type="ECO:0000256" key="8">
    <source>
        <dbReference type="PROSITE-ProRule" id="PRU00221"/>
    </source>
</evidence>
<dbReference type="Pfam" id="PF23869">
    <property type="entry name" value="Beta-prop_WDR75_1st"/>
    <property type="match status" value="1"/>
</dbReference>
<dbReference type="OMA" id="TRIDGPH"/>
<comment type="subcellular location">
    <subcellularLocation>
        <location evidence="1">Nucleus</location>
        <location evidence="1">Nucleolus</location>
    </subcellularLocation>
</comment>
<evidence type="ECO:0000313" key="11">
    <source>
        <dbReference type="Proteomes" id="UP000249829"/>
    </source>
</evidence>
<protein>
    <submittedName>
        <fullName evidence="10">WD40 repeat-like protein</fullName>
    </submittedName>
</protein>
<gene>
    <name evidence="10" type="ORF">BO99DRAFT_445224</name>
</gene>
<dbReference type="STRING" id="1450538.A0A2V5GZW9"/>
<organism evidence="10 11">
    <name type="scientific">Aspergillus violaceofuscus (strain CBS 115571)</name>
    <dbReference type="NCBI Taxonomy" id="1450538"/>
    <lineage>
        <taxon>Eukaryota</taxon>
        <taxon>Fungi</taxon>
        <taxon>Dikarya</taxon>
        <taxon>Ascomycota</taxon>
        <taxon>Pezizomycotina</taxon>
        <taxon>Eurotiomycetes</taxon>
        <taxon>Eurotiomycetidae</taxon>
        <taxon>Eurotiales</taxon>
        <taxon>Aspergillaceae</taxon>
        <taxon>Aspergillus</taxon>
    </lineage>
</organism>
<dbReference type="GO" id="GO:0032040">
    <property type="term" value="C:small-subunit processome"/>
    <property type="evidence" value="ECO:0007669"/>
    <property type="project" value="InterPro"/>
</dbReference>
<keyword evidence="7" id="KW-0539">Nucleus</keyword>
<dbReference type="Proteomes" id="UP000249829">
    <property type="component" value="Unassembled WGS sequence"/>
</dbReference>
<dbReference type="InterPro" id="IPR053826">
    <property type="entry name" value="WDR75"/>
</dbReference>
<name>A0A2V5GZW9_ASPV1</name>
<dbReference type="SMART" id="SM00320">
    <property type="entry name" value="WD40"/>
    <property type="match status" value="3"/>
</dbReference>
<evidence type="ECO:0000256" key="6">
    <source>
        <dbReference type="ARBA" id="ARBA00023163"/>
    </source>
</evidence>
<dbReference type="GO" id="GO:2000234">
    <property type="term" value="P:positive regulation of rRNA processing"/>
    <property type="evidence" value="ECO:0007669"/>
    <property type="project" value="TreeGrafter"/>
</dbReference>
<dbReference type="PANTHER" id="PTHR44215">
    <property type="entry name" value="WD REPEAT-CONTAINING PROTEIN 75"/>
    <property type="match status" value="1"/>
</dbReference>
<evidence type="ECO:0000256" key="4">
    <source>
        <dbReference type="ARBA" id="ARBA00022574"/>
    </source>
</evidence>
<keyword evidence="4 8" id="KW-0853">WD repeat</keyword>
<evidence type="ECO:0000256" key="7">
    <source>
        <dbReference type="ARBA" id="ARBA00023242"/>
    </source>
</evidence>
<keyword evidence="6" id="KW-0804">Transcription</keyword>
<dbReference type="PANTHER" id="PTHR44215:SF1">
    <property type="entry name" value="WD REPEAT-CONTAINING PROTEIN 75"/>
    <property type="match status" value="1"/>
</dbReference>
<proteinExistence type="predicted"/>
<dbReference type="InterPro" id="IPR001680">
    <property type="entry name" value="WD40_rpt"/>
</dbReference>
<keyword evidence="2" id="KW-0690">Ribosome biogenesis</keyword>
<dbReference type="AlphaFoldDB" id="A0A2V5GZW9"/>
<evidence type="ECO:0000256" key="9">
    <source>
        <dbReference type="SAM" id="MobiDB-lite"/>
    </source>
</evidence>
<dbReference type="SUPFAM" id="SSF50978">
    <property type="entry name" value="WD40 repeat-like"/>
    <property type="match status" value="2"/>
</dbReference>
<feature type="region of interest" description="Disordered" evidence="9">
    <location>
        <begin position="1"/>
        <end position="53"/>
    </location>
</feature>
<evidence type="ECO:0000256" key="2">
    <source>
        <dbReference type="ARBA" id="ARBA00022517"/>
    </source>
</evidence>
<evidence type="ECO:0000256" key="1">
    <source>
        <dbReference type="ARBA" id="ARBA00004604"/>
    </source>
</evidence>